<dbReference type="Pfam" id="PF03372">
    <property type="entry name" value="Exo_endo_phos"/>
    <property type="match status" value="1"/>
</dbReference>
<dbReference type="GeneID" id="115748518"/>
<dbReference type="Proteomes" id="UP000827889">
    <property type="component" value="Chromosome 6"/>
</dbReference>
<name>A0A8B8Q2W9_9MYRT</name>
<accession>A0A8B8Q2W9</accession>
<keyword evidence="2" id="KW-1185">Reference proteome</keyword>
<dbReference type="AlphaFoldDB" id="A0A8B8Q2W9"/>
<dbReference type="PANTHER" id="PTHR14859:SF0">
    <property type="entry name" value="ENDONUCLEASE_EXONUCLEASE_PHOSPHATASE FAMILY PROTEIN, EXPRESSED"/>
    <property type="match status" value="1"/>
</dbReference>
<dbReference type="RefSeq" id="XP_030540878.1">
    <property type="nucleotide sequence ID" value="XM_030685018.2"/>
</dbReference>
<sequence>MAHEALCSDHSAHILSVLRRKIRLLCSRIRWLIRKRPRLKIVVKRLRRFGSRVRSGELLGAKSSSKNGQFSFSLPEKPIRVATFNVAMFSLAPAIPNSNEFSVFDQEEEEDYFMLGNNQQKPGGLNSQPRSILKQSPLHPSVNGRPARSNLKVSINLPENEISIANSKLLGFIQENGTKSSPIMITNSTNTRSKVPVRSPICFPYSLGLGNSRSDQEENLRSGKSILEVLREVNADILALQDVRAEEEKGMRPLSDLASALGMDYVFAESWAPEYGNAILSRWPIKRWRLQKIADDDDFRNVLKATIDVPWAGELSFNCTQLDHLDEFWRMRQIRAIVQSYDPPHILAGGLNSLDESDYSVSRWMDIVKYYEDIGKPTPKVEVTKFLKGKDYTDAKNFAGDCEPVVIIAKGQNVQGTCKYGTRVDYIWASPEAPYKFVPNSYSVISSKGTSDHHIVKVDLVKASCKSRKDPLRQQKKARQKVLKVRYPCACRGVWQVKA</sequence>
<dbReference type="GO" id="GO:0003824">
    <property type="term" value="F:catalytic activity"/>
    <property type="evidence" value="ECO:0007669"/>
    <property type="project" value="InterPro"/>
</dbReference>
<dbReference type="GO" id="GO:0005783">
    <property type="term" value="C:endoplasmic reticulum"/>
    <property type="evidence" value="ECO:0007669"/>
    <property type="project" value="TreeGrafter"/>
</dbReference>
<dbReference type="GO" id="GO:0016020">
    <property type="term" value="C:membrane"/>
    <property type="evidence" value="ECO:0007669"/>
    <property type="project" value="GOC"/>
</dbReference>
<feature type="domain" description="Endonuclease/exonuclease/phosphatase" evidence="1">
    <location>
        <begin position="219"/>
        <end position="453"/>
    </location>
</feature>
<evidence type="ECO:0000313" key="3">
    <source>
        <dbReference type="RefSeq" id="XP_030540878.1"/>
    </source>
</evidence>
<evidence type="ECO:0000313" key="2">
    <source>
        <dbReference type="Proteomes" id="UP000827889"/>
    </source>
</evidence>
<organism evidence="2 3">
    <name type="scientific">Rhodamnia argentea</name>
    <dbReference type="NCBI Taxonomy" id="178133"/>
    <lineage>
        <taxon>Eukaryota</taxon>
        <taxon>Viridiplantae</taxon>
        <taxon>Streptophyta</taxon>
        <taxon>Embryophyta</taxon>
        <taxon>Tracheophyta</taxon>
        <taxon>Spermatophyta</taxon>
        <taxon>Magnoliopsida</taxon>
        <taxon>eudicotyledons</taxon>
        <taxon>Gunneridae</taxon>
        <taxon>Pentapetalae</taxon>
        <taxon>rosids</taxon>
        <taxon>malvids</taxon>
        <taxon>Myrtales</taxon>
        <taxon>Myrtaceae</taxon>
        <taxon>Myrtoideae</taxon>
        <taxon>Myrteae</taxon>
        <taxon>Australasian group</taxon>
        <taxon>Rhodamnia</taxon>
    </lineage>
</organism>
<protein>
    <submittedName>
        <fullName evidence="3">Uncharacterized protein LOC115748518</fullName>
    </submittedName>
</protein>
<evidence type="ECO:0000259" key="1">
    <source>
        <dbReference type="Pfam" id="PF03372"/>
    </source>
</evidence>
<dbReference type="InterPro" id="IPR005135">
    <property type="entry name" value="Endo/exonuclease/phosphatase"/>
</dbReference>
<gene>
    <name evidence="3" type="primary">LOC115748518</name>
</gene>
<dbReference type="Gene3D" id="3.60.10.10">
    <property type="entry name" value="Endonuclease/exonuclease/phosphatase"/>
    <property type="match status" value="1"/>
</dbReference>
<dbReference type="InterPro" id="IPR051916">
    <property type="entry name" value="GPI-anchor_lipid_remodeler"/>
</dbReference>
<dbReference type="GO" id="GO:0006506">
    <property type="term" value="P:GPI anchor biosynthetic process"/>
    <property type="evidence" value="ECO:0007669"/>
    <property type="project" value="TreeGrafter"/>
</dbReference>
<dbReference type="SUPFAM" id="SSF56219">
    <property type="entry name" value="DNase I-like"/>
    <property type="match status" value="1"/>
</dbReference>
<dbReference type="FunFam" id="3.60.10.10:FF:000045">
    <property type="entry name" value="Endonuclease/exonuclease/phosphatase family protein"/>
    <property type="match status" value="1"/>
</dbReference>
<dbReference type="PANTHER" id="PTHR14859">
    <property type="entry name" value="CALCOFLUOR WHITE HYPERSENSITIVE PROTEIN PRECURSOR"/>
    <property type="match status" value="1"/>
</dbReference>
<dbReference type="KEGG" id="rarg:115748518"/>
<proteinExistence type="predicted"/>
<reference evidence="3" key="1">
    <citation type="submission" date="2025-08" db="UniProtKB">
        <authorList>
            <consortium name="RefSeq"/>
        </authorList>
    </citation>
    <scope>IDENTIFICATION</scope>
    <source>
        <tissue evidence="3">Leaf</tissue>
    </source>
</reference>
<dbReference type="InterPro" id="IPR036691">
    <property type="entry name" value="Endo/exonu/phosph_ase_sf"/>
</dbReference>
<dbReference type="OrthoDB" id="200415at2759"/>